<dbReference type="NCBIfam" id="TIGR02043">
    <property type="entry name" value="ZntR"/>
    <property type="match status" value="1"/>
</dbReference>
<dbReference type="Proteomes" id="UP000501602">
    <property type="component" value="Chromosome"/>
</dbReference>
<accession>A0A6H1UHM1</accession>
<organism evidence="3 4">
    <name type="scientific">Ferrimonas lipolytica</name>
    <dbReference type="NCBI Taxonomy" id="2724191"/>
    <lineage>
        <taxon>Bacteria</taxon>
        <taxon>Pseudomonadati</taxon>
        <taxon>Pseudomonadota</taxon>
        <taxon>Gammaproteobacteria</taxon>
        <taxon>Alteromonadales</taxon>
        <taxon>Ferrimonadaceae</taxon>
        <taxon>Ferrimonas</taxon>
    </lineage>
</organism>
<keyword evidence="1" id="KW-0238">DNA-binding</keyword>
<reference evidence="3 4" key="1">
    <citation type="submission" date="2020-04" db="EMBL/GenBank/DDBJ databases">
        <title>Ferrimonas sp. S7 isolated from sea water.</title>
        <authorList>
            <person name="Bae S.S."/>
            <person name="Baek K."/>
        </authorList>
    </citation>
    <scope>NUCLEOTIDE SEQUENCE [LARGE SCALE GENOMIC DNA]</scope>
    <source>
        <strain evidence="3 4">S7</strain>
    </source>
</reference>
<protein>
    <submittedName>
        <fullName evidence="3">Zn(2+)-responsive transcriptional regulator</fullName>
    </submittedName>
</protein>
<dbReference type="GO" id="GO:0003700">
    <property type="term" value="F:DNA-binding transcription factor activity"/>
    <property type="evidence" value="ECO:0007669"/>
    <property type="project" value="InterPro"/>
</dbReference>
<evidence type="ECO:0000313" key="3">
    <source>
        <dbReference type="EMBL" id="QIZ78581.1"/>
    </source>
</evidence>
<name>A0A6H1UHM1_9GAMM</name>
<dbReference type="PANTHER" id="PTHR30204:SF92">
    <property type="entry name" value="HTH-TYPE TRANSCRIPTIONAL REGULATOR ZNTR"/>
    <property type="match status" value="1"/>
</dbReference>
<dbReference type="PANTHER" id="PTHR30204">
    <property type="entry name" value="REDOX-CYCLING DRUG-SENSING TRANSCRIPTIONAL ACTIVATOR SOXR"/>
    <property type="match status" value="1"/>
</dbReference>
<dbReference type="PRINTS" id="PR00040">
    <property type="entry name" value="HTHMERR"/>
</dbReference>
<dbReference type="GO" id="GO:0003677">
    <property type="term" value="F:DNA binding"/>
    <property type="evidence" value="ECO:0007669"/>
    <property type="project" value="UniProtKB-KW"/>
</dbReference>
<keyword evidence="4" id="KW-1185">Reference proteome</keyword>
<feature type="domain" description="HTH merR-type" evidence="2">
    <location>
        <begin position="1"/>
        <end position="70"/>
    </location>
</feature>
<evidence type="ECO:0000256" key="1">
    <source>
        <dbReference type="ARBA" id="ARBA00023125"/>
    </source>
</evidence>
<dbReference type="Pfam" id="PF13411">
    <property type="entry name" value="MerR_1"/>
    <property type="match status" value="1"/>
</dbReference>
<gene>
    <name evidence="3" type="primary">zntR</name>
    <name evidence="3" type="ORF">HER31_17745</name>
</gene>
<dbReference type="InterPro" id="IPR009061">
    <property type="entry name" value="DNA-bd_dom_put_sf"/>
</dbReference>
<dbReference type="SMART" id="SM00422">
    <property type="entry name" value="HTH_MERR"/>
    <property type="match status" value="1"/>
</dbReference>
<evidence type="ECO:0000259" key="2">
    <source>
        <dbReference type="PROSITE" id="PS50937"/>
    </source>
</evidence>
<dbReference type="SUPFAM" id="SSF46955">
    <property type="entry name" value="Putative DNA-binding domain"/>
    <property type="match status" value="1"/>
</dbReference>
<evidence type="ECO:0000313" key="4">
    <source>
        <dbReference type="Proteomes" id="UP000501602"/>
    </source>
</evidence>
<dbReference type="GO" id="GO:0006351">
    <property type="term" value="P:DNA-templated transcription"/>
    <property type="evidence" value="ECO:0007669"/>
    <property type="project" value="InterPro"/>
</dbReference>
<dbReference type="NCBIfam" id="NF007069">
    <property type="entry name" value="PRK09514.1"/>
    <property type="match status" value="1"/>
</dbReference>
<dbReference type="CDD" id="cd04770">
    <property type="entry name" value="HTH_HMRTR"/>
    <property type="match status" value="1"/>
</dbReference>
<dbReference type="InterPro" id="IPR047057">
    <property type="entry name" value="MerR_fam"/>
</dbReference>
<sequence>MYRIGELAKQYQINTDTLRYYEKNGLLVPSSRSDSGYRSYNEEDAKQLRFILRAKSVGFSLTEIQELINIDHNRSQWACQDVKGMVELKADVIQSKIDELIQFRDSLQGLAKACCGGSESAEHCSILDALEANV</sequence>
<dbReference type="KEGG" id="fes:HER31_17745"/>
<dbReference type="InterPro" id="IPR000551">
    <property type="entry name" value="MerR-type_HTH_dom"/>
</dbReference>
<dbReference type="GO" id="GO:0008270">
    <property type="term" value="F:zinc ion binding"/>
    <property type="evidence" value="ECO:0007669"/>
    <property type="project" value="InterPro"/>
</dbReference>
<dbReference type="PROSITE" id="PS50937">
    <property type="entry name" value="HTH_MERR_2"/>
    <property type="match status" value="1"/>
</dbReference>
<dbReference type="InterPro" id="IPR011788">
    <property type="entry name" value="ZntR"/>
</dbReference>
<dbReference type="EMBL" id="CP051180">
    <property type="protein sequence ID" value="QIZ78581.1"/>
    <property type="molecule type" value="Genomic_DNA"/>
</dbReference>
<dbReference type="AlphaFoldDB" id="A0A6H1UHM1"/>
<dbReference type="Gene3D" id="1.10.1660.10">
    <property type="match status" value="1"/>
</dbReference>
<proteinExistence type="predicted"/>
<dbReference type="RefSeq" id="WP_168662681.1">
    <property type="nucleotide sequence ID" value="NZ_CP051180.1"/>
</dbReference>